<evidence type="ECO:0000313" key="1">
    <source>
        <dbReference type="EMBL" id="KTB30238.1"/>
    </source>
</evidence>
<sequence length="225" mass="26752">MKYEQEIEVKLIQDVQRFEMMLDIKEKWAPGSEERADFENKANERALNQVEGLVMHRLVIYLGYGMRRHIGDAMKKRSSRLQTTLDMLNTTAAKLKPLWEPIEWSNLVEQTYLLELNFLKDTYVDVLKLFYAEEELQQLHVEIHQHYTFEEEEKAYLMDMKVHTAETDPYLTYQITLYYWELLFQSWHWAEEAGTPSHLTGAMASLDWSWGRALTTASDVFIHTY</sequence>
<organism evidence="1 2">
    <name type="scientific">Moniliophthora roreri</name>
    <name type="common">Frosty pod rot fungus</name>
    <name type="synonym">Monilia roreri</name>
    <dbReference type="NCBI Taxonomy" id="221103"/>
    <lineage>
        <taxon>Eukaryota</taxon>
        <taxon>Fungi</taxon>
        <taxon>Dikarya</taxon>
        <taxon>Basidiomycota</taxon>
        <taxon>Agaricomycotina</taxon>
        <taxon>Agaricomycetes</taxon>
        <taxon>Agaricomycetidae</taxon>
        <taxon>Agaricales</taxon>
        <taxon>Marasmiineae</taxon>
        <taxon>Marasmiaceae</taxon>
        <taxon>Moniliophthora</taxon>
    </lineage>
</organism>
<dbReference type="AlphaFoldDB" id="A0A0W0F1N6"/>
<reference evidence="1 2" key="1">
    <citation type="submission" date="2015-12" db="EMBL/GenBank/DDBJ databases">
        <title>Draft genome sequence of Moniliophthora roreri, the causal agent of frosty pod rot of cacao.</title>
        <authorList>
            <person name="Aime M.C."/>
            <person name="Diaz-Valderrama J.R."/>
            <person name="Kijpornyongpan T."/>
            <person name="Phillips-Mora W."/>
        </authorList>
    </citation>
    <scope>NUCLEOTIDE SEQUENCE [LARGE SCALE GENOMIC DNA]</scope>
    <source>
        <strain evidence="1 2">MCA 2952</strain>
    </source>
</reference>
<dbReference type="Proteomes" id="UP000054988">
    <property type="component" value="Unassembled WGS sequence"/>
</dbReference>
<proteinExistence type="predicted"/>
<protein>
    <submittedName>
        <fullName evidence="1">Uncharacterized protein</fullName>
    </submittedName>
</protein>
<name>A0A0W0F1N6_MONRR</name>
<dbReference type="EMBL" id="LATX01002392">
    <property type="protein sequence ID" value="KTB30238.1"/>
    <property type="molecule type" value="Genomic_DNA"/>
</dbReference>
<comment type="caution">
    <text evidence="1">The sequence shown here is derived from an EMBL/GenBank/DDBJ whole genome shotgun (WGS) entry which is preliminary data.</text>
</comment>
<evidence type="ECO:0000313" key="2">
    <source>
        <dbReference type="Proteomes" id="UP000054988"/>
    </source>
</evidence>
<gene>
    <name evidence="1" type="ORF">WG66_17184</name>
</gene>
<accession>A0A0W0F1N6</accession>